<dbReference type="PANTHER" id="PTHR19328">
    <property type="entry name" value="HEDGEHOG-INTERACTING PROTEIN"/>
    <property type="match status" value="1"/>
</dbReference>
<comment type="caution">
    <text evidence="2">The sequence shown here is derived from an EMBL/GenBank/DDBJ whole genome shotgun (WGS) entry which is preliminary data.</text>
</comment>
<dbReference type="InterPro" id="IPR011041">
    <property type="entry name" value="Quinoprot_gluc/sorb_DH_b-prop"/>
</dbReference>
<evidence type="ECO:0000313" key="3">
    <source>
        <dbReference type="Proteomes" id="UP001595632"/>
    </source>
</evidence>
<proteinExistence type="predicted"/>
<organism evidence="2 3">
    <name type="scientific">Psychromarinibacter halotolerans</name>
    <dbReference type="NCBI Taxonomy" id="1775175"/>
    <lineage>
        <taxon>Bacteria</taxon>
        <taxon>Pseudomonadati</taxon>
        <taxon>Pseudomonadota</taxon>
        <taxon>Alphaproteobacteria</taxon>
        <taxon>Rhodobacterales</taxon>
        <taxon>Paracoccaceae</taxon>
        <taxon>Psychromarinibacter</taxon>
    </lineage>
</organism>
<accession>A0ABV7GV46</accession>
<gene>
    <name evidence="2" type="ORF">ACFOGP_22625</name>
</gene>
<name>A0ABV7GV46_9RHOB</name>
<dbReference type="InterPro" id="IPR011042">
    <property type="entry name" value="6-blade_b-propeller_TolB-like"/>
</dbReference>
<dbReference type="Pfam" id="PF07995">
    <property type="entry name" value="GSDH"/>
    <property type="match status" value="1"/>
</dbReference>
<keyword evidence="3" id="KW-1185">Reference proteome</keyword>
<dbReference type="Proteomes" id="UP001595632">
    <property type="component" value="Unassembled WGS sequence"/>
</dbReference>
<dbReference type="Gene3D" id="2.120.10.30">
    <property type="entry name" value="TolB, C-terminal domain"/>
    <property type="match status" value="1"/>
</dbReference>
<reference evidence="3" key="1">
    <citation type="journal article" date="2019" name="Int. J. Syst. Evol. Microbiol.">
        <title>The Global Catalogue of Microorganisms (GCM) 10K type strain sequencing project: providing services to taxonomists for standard genome sequencing and annotation.</title>
        <authorList>
            <consortium name="The Broad Institute Genomics Platform"/>
            <consortium name="The Broad Institute Genome Sequencing Center for Infectious Disease"/>
            <person name="Wu L."/>
            <person name="Ma J."/>
        </authorList>
    </citation>
    <scope>NUCLEOTIDE SEQUENCE [LARGE SCALE GENOMIC DNA]</scope>
    <source>
        <strain evidence="3">KCTC 52366</strain>
    </source>
</reference>
<dbReference type="InterPro" id="IPR012938">
    <property type="entry name" value="Glc/Sorbosone_DH"/>
</dbReference>
<feature type="domain" description="Glucose/Sorbosone dehydrogenase" evidence="1">
    <location>
        <begin position="20"/>
        <end position="307"/>
    </location>
</feature>
<sequence>MAALLLPAPVAAQETVLDGLDYPWDVEAASGTLYVTEKAGTLGIFESGDFRRLPVETSAPILNDRGGGLMGLALTPDFATTGRVVLYHHTGTPDARSNRVIEAVLDGDRWRETRVLLDGIPGHPLYNGGRVAFGPDGMLYVTTGWTENRALPQDLNSIAGKILRLTPDGAIPADNPFPDSPVYSLGHRNPQGLAWDDDGQLFAAEHGQSGNDEVNRIVAGGNYGWPLVQGDETGDGMTSPLAHSGRSTWAPSGLAWDGDTLLLAAMRSGAVLAVTPDGDVSTAFDAGERIRDVLVVDGTVWAITTNRSPRRDGPSSDRLLRLKP</sequence>
<dbReference type="PANTHER" id="PTHR19328:SF13">
    <property type="entry name" value="HIPL1 PROTEIN"/>
    <property type="match status" value="1"/>
</dbReference>
<dbReference type="EMBL" id="JBHRTB010000010">
    <property type="protein sequence ID" value="MFC3145534.1"/>
    <property type="molecule type" value="Genomic_DNA"/>
</dbReference>
<evidence type="ECO:0000313" key="2">
    <source>
        <dbReference type="EMBL" id="MFC3145534.1"/>
    </source>
</evidence>
<dbReference type="SUPFAM" id="SSF50952">
    <property type="entry name" value="Soluble quinoprotein glucose dehydrogenase"/>
    <property type="match status" value="1"/>
</dbReference>
<protein>
    <submittedName>
        <fullName evidence="2">PQQ-dependent sugar dehydrogenase</fullName>
    </submittedName>
</protein>
<evidence type="ECO:0000259" key="1">
    <source>
        <dbReference type="Pfam" id="PF07995"/>
    </source>
</evidence>